<dbReference type="AlphaFoldDB" id="A0A1A2TH04"/>
<evidence type="ECO:0000313" key="4">
    <source>
        <dbReference type="Proteomes" id="UP000092389"/>
    </source>
</evidence>
<feature type="domain" description="AMP-binding enzyme C-terminal" evidence="2">
    <location>
        <begin position="416"/>
        <end position="494"/>
    </location>
</feature>
<evidence type="ECO:0000259" key="1">
    <source>
        <dbReference type="Pfam" id="PF00501"/>
    </source>
</evidence>
<dbReference type="OrthoDB" id="9803968at2"/>
<dbReference type="Gene3D" id="3.30.300.30">
    <property type="match status" value="1"/>
</dbReference>
<reference evidence="3 4" key="1">
    <citation type="submission" date="2016-06" db="EMBL/GenBank/DDBJ databases">
        <authorList>
            <person name="Kjaerup R.B."/>
            <person name="Dalgaard T.S."/>
            <person name="Juul-Madsen H.R."/>
        </authorList>
    </citation>
    <scope>NUCLEOTIDE SEQUENCE [LARGE SCALE GENOMIC DNA]</scope>
    <source>
        <strain evidence="3 4">E152</strain>
    </source>
</reference>
<name>A0A1A2TH04_MYCNT</name>
<dbReference type="SUPFAM" id="SSF56801">
    <property type="entry name" value="Acetyl-CoA synthetase-like"/>
    <property type="match status" value="1"/>
</dbReference>
<gene>
    <name evidence="3" type="ORF">A5683_22100</name>
</gene>
<protein>
    <submittedName>
        <fullName evidence="3">Acyl-CoA synthetase</fullName>
    </submittedName>
</protein>
<dbReference type="InterPro" id="IPR025110">
    <property type="entry name" value="AMP-bd_C"/>
</dbReference>
<dbReference type="PANTHER" id="PTHR24096:SF323">
    <property type="entry name" value="BLR3536 PROTEIN"/>
    <property type="match status" value="1"/>
</dbReference>
<dbReference type="PROSITE" id="PS00455">
    <property type="entry name" value="AMP_BINDING"/>
    <property type="match status" value="1"/>
</dbReference>
<dbReference type="RefSeq" id="WP_067909770.1">
    <property type="nucleotide sequence ID" value="NZ_LZJP01000126.1"/>
</dbReference>
<sequence length="513" mass="56457">MAPSWHAAHTPDRPAIVMGSSGVAVSYAELDNRSRDFAAALRSRGLRVGDHVAILMGNSHRFLEVAWAAQRAGLYYTPINNHLRPGEVQHVLDDCGASALVSSRALADVIADLDISRIPVHVSTDGDLAGFECYEDVVAAGSAAPLDVECEGREMLYSSGTTGRPKGVRKALPRSAFGDPASVVAQIADGLTAGSHGEDSVYLCPAPLYHSAPLVGSMSWHRAGGTVVLMEKFDPRECLRLIERYRITDAQFVPTMFVRLLRLPRAERERYDVSSLRRVLHTAAPCPVAVKRQMIEWWGPIIDEYYSGTEDLGATYISAQEWLAHPGSVGRPIDECHIVGPDGEDLTPGRLGVVYFAGGRHFEYHRDPAKTASVTHRKGWRTLGDMGYLDVEGYLYLIDRVAHMIISGGVNIYPQETENVLIAHPLVADVAVIGVPDDDMGESVKAVVQLVDHAEPSEDLAARLLDYCRPELATYKCPRTVDFVDELPRDPNGKLYKRLLRDRYWTGHESRVI</sequence>
<dbReference type="Gene3D" id="3.40.50.12780">
    <property type="entry name" value="N-terminal domain of ligase-like"/>
    <property type="match status" value="1"/>
</dbReference>
<accession>A0A1A2TH04</accession>
<dbReference type="InterPro" id="IPR045851">
    <property type="entry name" value="AMP-bd_C_sf"/>
</dbReference>
<dbReference type="Pfam" id="PF00501">
    <property type="entry name" value="AMP-binding"/>
    <property type="match status" value="1"/>
</dbReference>
<feature type="domain" description="AMP-dependent synthetase/ligase" evidence="1">
    <location>
        <begin position="5"/>
        <end position="358"/>
    </location>
</feature>
<dbReference type="Proteomes" id="UP000092389">
    <property type="component" value="Unassembled WGS sequence"/>
</dbReference>
<dbReference type="EMBL" id="LZJU01000083">
    <property type="protein sequence ID" value="OBH75708.1"/>
    <property type="molecule type" value="Genomic_DNA"/>
</dbReference>
<comment type="caution">
    <text evidence="3">The sequence shown here is derived from an EMBL/GenBank/DDBJ whole genome shotgun (WGS) entry which is preliminary data.</text>
</comment>
<dbReference type="Pfam" id="PF13193">
    <property type="entry name" value="AMP-binding_C"/>
    <property type="match status" value="1"/>
</dbReference>
<dbReference type="InterPro" id="IPR000873">
    <property type="entry name" value="AMP-dep_synth/lig_dom"/>
</dbReference>
<evidence type="ECO:0000259" key="2">
    <source>
        <dbReference type="Pfam" id="PF13193"/>
    </source>
</evidence>
<dbReference type="GO" id="GO:0016405">
    <property type="term" value="F:CoA-ligase activity"/>
    <property type="evidence" value="ECO:0007669"/>
    <property type="project" value="TreeGrafter"/>
</dbReference>
<dbReference type="InterPro" id="IPR020845">
    <property type="entry name" value="AMP-binding_CS"/>
</dbReference>
<evidence type="ECO:0000313" key="3">
    <source>
        <dbReference type="EMBL" id="OBH75708.1"/>
    </source>
</evidence>
<proteinExistence type="predicted"/>
<dbReference type="PANTHER" id="PTHR24096">
    <property type="entry name" value="LONG-CHAIN-FATTY-ACID--COA LIGASE"/>
    <property type="match status" value="1"/>
</dbReference>
<organism evidence="3 4">
    <name type="scientific">Mycobacterium mantenii</name>
    <dbReference type="NCBI Taxonomy" id="560555"/>
    <lineage>
        <taxon>Bacteria</taxon>
        <taxon>Bacillati</taxon>
        <taxon>Actinomycetota</taxon>
        <taxon>Actinomycetes</taxon>
        <taxon>Mycobacteriales</taxon>
        <taxon>Mycobacteriaceae</taxon>
        <taxon>Mycobacterium</taxon>
        <taxon>Mycobacterium avium complex (MAC)</taxon>
    </lineage>
</organism>
<dbReference type="InterPro" id="IPR042099">
    <property type="entry name" value="ANL_N_sf"/>
</dbReference>